<evidence type="ECO:0000256" key="1">
    <source>
        <dbReference type="ARBA" id="ARBA00004398"/>
    </source>
</evidence>
<evidence type="ECO:0000313" key="13">
    <source>
        <dbReference type="EMBL" id="KAF3706164.1"/>
    </source>
</evidence>
<dbReference type="GO" id="GO:0030133">
    <property type="term" value="C:transport vesicle"/>
    <property type="evidence" value="ECO:0007669"/>
    <property type="project" value="UniProtKB-SubCell"/>
</dbReference>
<dbReference type="GO" id="GO:0005576">
    <property type="term" value="C:extracellular region"/>
    <property type="evidence" value="ECO:0007669"/>
    <property type="project" value="UniProtKB-SubCell"/>
</dbReference>
<keyword evidence="8" id="KW-0838">Vasoactive</keyword>
<comment type="function">
    <text evidence="10">Neurotensin may play an endocrine or paracrine role in the regulation of fat metabolism. It causes contraction of smooth muscle.</text>
</comment>
<reference evidence="14" key="2">
    <citation type="submission" date="2019-02" db="EMBL/GenBank/DDBJ databases">
        <title>Opniocepnalus argus Var Kimnra genome.</title>
        <authorList>
            <person name="Zhou C."/>
            <person name="Xiao S."/>
        </authorList>
    </citation>
    <scope>NUCLEOTIDE SEQUENCE [LARGE SCALE GENOMIC DNA]</scope>
</reference>
<dbReference type="GO" id="GO:0005184">
    <property type="term" value="F:neuropeptide hormone activity"/>
    <property type="evidence" value="ECO:0007669"/>
    <property type="project" value="InterPro"/>
</dbReference>
<sequence length="150" mass="17283">MQAQLACMLLLCFTCGGLCTDVDQEQRALEEELLSSLFTSKLIQSKQSAPYWRMSLANLCRMSSMRQEAWSSEEPEDGELTEGSLQLYNLQHICRALQSREERLLHGSLEYLEENSDAPLKRKSPYILKRQAGLTTKSRRPYILKRSTIY</sequence>
<dbReference type="Pfam" id="PF07421">
    <property type="entry name" value="Pro-NT_NN"/>
    <property type="match status" value="1"/>
</dbReference>
<keyword evidence="6" id="KW-0165">Cleavage on pair of basic residues</keyword>
<dbReference type="GO" id="GO:0097746">
    <property type="term" value="P:blood vessel diameter maintenance"/>
    <property type="evidence" value="ECO:0007669"/>
    <property type="project" value="UniProtKB-KW"/>
</dbReference>
<evidence type="ECO:0000256" key="8">
    <source>
        <dbReference type="ARBA" id="ARBA00022858"/>
    </source>
</evidence>
<feature type="chain" id="PRO_5026312467" description="Neurotensin/neuromedin N" evidence="12">
    <location>
        <begin position="20"/>
        <end position="150"/>
    </location>
</feature>
<accession>A0A6G1QUJ2</accession>
<evidence type="ECO:0000256" key="10">
    <source>
        <dbReference type="ARBA" id="ARBA00025449"/>
    </source>
</evidence>
<gene>
    <name evidence="13" type="ORF">EXN66_Car021856</name>
</gene>
<protein>
    <recommendedName>
        <fullName evidence="4">Neurotensin/neuromedin N</fullName>
    </recommendedName>
</protein>
<evidence type="ECO:0000256" key="7">
    <source>
        <dbReference type="ARBA" id="ARBA00022729"/>
    </source>
</evidence>
<dbReference type="EMBL" id="CM015734">
    <property type="protein sequence ID" value="KAF3706164.1"/>
    <property type="molecule type" value="Genomic_DNA"/>
</dbReference>
<evidence type="ECO:0000256" key="6">
    <source>
        <dbReference type="ARBA" id="ARBA00022685"/>
    </source>
</evidence>
<comment type="similarity">
    <text evidence="3">Belongs to the neurotensin family.</text>
</comment>
<reference evidence="13 14" key="1">
    <citation type="submission" date="2019-02" db="EMBL/GenBank/DDBJ databases">
        <title>Opniocepnalus argus genome.</title>
        <authorList>
            <person name="Zhou C."/>
            <person name="Xiao S."/>
        </authorList>
    </citation>
    <scope>NUCLEOTIDE SEQUENCE [LARGE SCALE GENOMIC DNA]</scope>
    <source>
        <strain evidence="13">OARG1902GOOAL</strain>
        <tissue evidence="13">Muscle</tissue>
    </source>
</reference>
<evidence type="ECO:0000256" key="4">
    <source>
        <dbReference type="ARBA" id="ARBA00016213"/>
    </source>
</evidence>
<evidence type="ECO:0000256" key="2">
    <source>
        <dbReference type="ARBA" id="ARBA00004613"/>
    </source>
</evidence>
<evidence type="ECO:0000256" key="12">
    <source>
        <dbReference type="SAM" id="SignalP"/>
    </source>
</evidence>
<proteinExistence type="inferred from homology"/>
<dbReference type="AlphaFoldDB" id="A0A6G1QUJ2"/>
<keyword evidence="7 12" id="KW-0732">Signal</keyword>
<feature type="signal peptide" evidence="12">
    <location>
        <begin position="1"/>
        <end position="19"/>
    </location>
</feature>
<evidence type="ECO:0000256" key="9">
    <source>
        <dbReference type="ARBA" id="ARBA00023329"/>
    </source>
</evidence>
<keyword evidence="5" id="KW-0964">Secreted</keyword>
<dbReference type="PANTHER" id="PTHR15356">
    <property type="entry name" value="NEUROTENSIN/NEUROMEDIN N"/>
    <property type="match status" value="1"/>
</dbReference>
<dbReference type="Proteomes" id="UP000503349">
    <property type="component" value="Chromosome 23"/>
</dbReference>
<keyword evidence="9" id="KW-0968">Cytoplasmic vesicle</keyword>
<comment type="subunit">
    <text evidence="11">Interacts with NTSR1. Interacts with SORT1. Interacts with SORL1.</text>
</comment>
<name>A0A6G1QUJ2_CHAAH</name>
<keyword evidence="14" id="KW-1185">Reference proteome</keyword>
<dbReference type="InterPro" id="IPR008055">
    <property type="entry name" value="NeurotensiN"/>
</dbReference>
<evidence type="ECO:0000256" key="5">
    <source>
        <dbReference type="ARBA" id="ARBA00022525"/>
    </source>
</evidence>
<evidence type="ECO:0000256" key="3">
    <source>
        <dbReference type="ARBA" id="ARBA00009827"/>
    </source>
</evidence>
<evidence type="ECO:0000256" key="11">
    <source>
        <dbReference type="ARBA" id="ARBA00046937"/>
    </source>
</evidence>
<comment type="subcellular location">
    <subcellularLocation>
        <location evidence="1">Cytoplasmic vesicle</location>
        <location evidence="1">Secretory vesicle</location>
    </subcellularLocation>
    <subcellularLocation>
        <location evidence="2">Secreted</location>
    </subcellularLocation>
</comment>
<evidence type="ECO:0000313" key="14">
    <source>
        <dbReference type="Proteomes" id="UP000503349"/>
    </source>
</evidence>
<organism evidence="13 14">
    <name type="scientific">Channa argus</name>
    <name type="common">Northern snakehead</name>
    <name type="synonym">Ophicephalus argus</name>
    <dbReference type="NCBI Taxonomy" id="215402"/>
    <lineage>
        <taxon>Eukaryota</taxon>
        <taxon>Metazoa</taxon>
        <taxon>Chordata</taxon>
        <taxon>Craniata</taxon>
        <taxon>Vertebrata</taxon>
        <taxon>Euteleostomi</taxon>
        <taxon>Actinopterygii</taxon>
        <taxon>Neopterygii</taxon>
        <taxon>Teleostei</taxon>
        <taxon>Neoteleostei</taxon>
        <taxon>Acanthomorphata</taxon>
        <taxon>Anabantaria</taxon>
        <taxon>Anabantiformes</taxon>
        <taxon>Channoidei</taxon>
        <taxon>Channidae</taxon>
        <taxon>Channa</taxon>
    </lineage>
</organism>
<dbReference type="PANTHER" id="PTHR15356:SF0">
    <property type="entry name" value="NEUROTENSIN_NEUROMEDIN N"/>
    <property type="match status" value="1"/>
</dbReference>